<sequence>MPEFGAWDGDEHIAVPLGVNDSVSLYSDLSLNHPSQPLACYLCNSKTFFVKFVKRSDAVSSVEIRKQPVRTSSSRMLGHCSSERAV</sequence>
<protein>
    <recommendedName>
        <fullName evidence="3">RIN4 pathogenic type III effector avirulence factor Avr cleavage site domain-containing protein</fullName>
    </recommendedName>
</protein>
<dbReference type="AlphaFoldDB" id="A0AAV4TMW9"/>
<comment type="caution">
    <text evidence="1">The sequence shown here is derived from an EMBL/GenBank/DDBJ whole genome shotgun (WGS) entry which is preliminary data.</text>
</comment>
<evidence type="ECO:0008006" key="3">
    <source>
        <dbReference type="Google" id="ProtNLM"/>
    </source>
</evidence>
<proteinExistence type="predicted"/>
<gene>
    <name evidence="1" type="ORF">CDAR_292991</name>
</gene>
<dbReference type="Proteomes" id="UP001054837">
    <property type="component" value="Unassembled WGS sequence"/>
</dbReference>
<evidence type="ECO:0000313" key="2">
    <source>
        <dbReference type="Proteomes" id="UP001054837"/>
    </source>
</evidence>
<accession>A0AAV4TMW9</accession>
<evidence type="ECO:0000313" key="1">
    <source>
        <dbReference type="EMBL" id="GIY46092.1"/>
    </source>
</evidence>
<name>A0AAV4TMW9_9ARAC</name>
<organism evidence="1 2">
    <name type="scientific">Caerostris darwini</name>
    <dbReference type="NCBI Taxonomy" id="1538125"/>
    <lineage>
        <taxon>Eukaryota</taxon>
        <taxon>Metazoa</taxon>
        <taxon>Ecdysozoa</taxon>
        <taxon>Arthropoda</taxon>
        <taxon>Chelicerata</taxon>
        <taxon>Arachnida</taxon>
        <taxon>Araneae</taxon>
        <taxon>Araneomorphae</taxon>
        <taxon>Entelegynae</taxon>
        <taxon>Araneoidea</taxon>
        <taxon>Araneidae</taxon>
        <taxon>Caerostris</taxon>
    </lineage>
</organism>
<dbReference type="EMBL" id="BPLQ01009706">
    <property type="protein sequence ID" value="GIY46092.1"/>
    <property type="molecule type" value="Genomic_DNA"/>
</dbReference>
<keyword evidence="2" id="KW-1185">Reference proteome</keyword>
<reference evidence="1 2" key="1">
    <citation type="submission" date="2021-06" db="EMBL/GenBank/DDBJ databases">
        <title>Caerostris darwini draft genome.</title>
        <authorList>
            <person name="Kono N."/>
            <person name="Arakawa K."/>
        </authorList>
    </citation>
    <scope>NUCLEOTIDE SEQUENCE [LARGE SCALE GENOMIC DNA]</scope>
</reference>